<dbReference type="InterPro" id="IPR004879">
    <property type="entry name" value="Ssp411-like_TRX"/>
</dbReference>
<feature type="domain" description="Spermatogenesis-associated protein 20-like TRX" evidence="1">
    <location>
        <begin position="2"/>
        <end position="28"/>
    </location>
</feature>
<dbReference type="PANTHER" id="PTHR42899">
    <property type="entry name" value="SPERMATOGENESIS-ASSOCIATED PROTEIN 20"/>
    <property type="match status" value="1"/>
</dbReference>
<proteinExistence type="predicted"/>
<dbReference type="OrthoDB" id="9762614at2"/>
<name>A0A0K8J3C4_9FIRM</name>
<reference evidence="3" key="1">
    <citation type="submission" date="2015-09" db="EMBL/GenBank/DDBJ databases">
        <authorList>
            <person name="Wibberg D."/>
        </authorList>
    </citation>
    <scope>NUCLEOTIDE SEQUENCE [LARGE SCALE GENOMIC DNA]</scope>
    <source>
        <strain evidence="3">SD1D</strain>
    </source>
</reference>
<gene>
    <name evidence="2" type="ORF">SD1D_0270</name>
</gene>
<evidence type="ECO:0000313" key="2">
    <source>
        <dbReference type="EMBL" id="CUH91823.1"/>
    </source>
</evidence>
<evidence type="ECO:0000313" key="3">
    <source>
        <dbReference type="Proteomes" id="UP000196053"/>
    </source>
</evidence>
<organism evidence="2 3">
    <name type="scientific">Herbinix luporum</name>
    <dbReference type="NCBI Taxonomy" id="1679721"/>
    <lineage>
        <taxon>Bacteria</taxon>
        <taxon>Bacillati</taxon>
        <taxon>Bacillota</taxon>
        <taxon>Clostridia</taxon>
        <taxon>Lachnospirales</taxon>
        <taxon>Lachnospiraceae</taxon>
        <taxon>Herbinix</taxon>
    </lineage>
</organism>
<dbReference type="EMBL" id="LN879430">
    <property type="protein sequence ID" value="CUH91823.1"/>
    <property type="molecule type" value="Genomic_DNA"/>
</dbReference>
<dbReference type="RefSeq" id="WP_087758715.1">
    <property type="nucleotide sequence ID" value="NZ_LN879430.1"/>
</dbReference>
<dbReference type="InterPro" id="IPR024705">
    <property type="entry name" value="Ssp411"/>
</dbReference>
<dbReference type="AlphaFoldDB" id="A0A0K8J3C4"/>
<dbReference type="PANTHER" id="PTHR42899:SF1">
    <property type="entry name" value="SPERMATOGENESIS-ASSOCIATED PROTEIN 20"/>
    <property type="match status" value="1"/>
</dbReference>
<dbReference type="Proteomes" id="UP000196053">
    <property type="component" value="Chromosome I"/>
</dbReference>
<protein>
    <recommendedName>
        <fullName evidence="1">Spermatogenesis-associated protein 20-like TRX domain-containing protein</fullName>
    </recommendedName>
</protein>
<dbReference type="Pfam" id="PF03190">
    <property type="entry name" value="Thioredox_DsbH"/>
    <property type="match status" value="1"/>
</dbReference>
<dbReference type="Gene3D" id="3.40.30.10">
    <property type="entry name" value="Glutaredoxin"/>
    <property type="match status" value="1"/>
</dbReference>
<keyword evidence="3" id="KW-1185">Reference proteome</keyword>
<dbReference type="KEGG" id="hsd:SD1D_0270"/>
<sequence length="110" mass="12772">MSTCHWCHVMAEESFENEEVAAILNQHALYPPKEIVCVMEKTQKDPDLSQLKKYMASHYEPNRIVLVKNSENQEELQSIVDYIKDYHTIDGKTTYYICENHSCKTVSSTV</sequence>
<accession>A0A0K8J3C4</accession>
<evidence type="ECO:0000259" key="1">
    <source>
        <dbReference type="Pfam" id="PF03190"/>
    </source>
</evidence>